<name>A0A4U6R015_9GAMM</name>
<proteinExistence type="predicted"/>
<dbReference type="AlphaFoldDB" id="A0A4U6R015"/>
<dbReference type="Proteomes" id="UP000308488">
    <property type="component" value="Unassembled WGS sequence"/>
</dbReference>
<protein>
    <submittedName>
        <fullName evidence="1">Uncharacterized protein</fullName>
    </submittedName>
</protein>
<organism evidence="1 2">
    <name type="scientific">Marinobacter panjinensis</name>
    <dbReference type="NCBI Taxonomy" id="2576384"/>
    <lineage>
        <taxon>Bacteria</taxon>
        <taxon>Pseudomonadati</taxon>
        <taxon>Pseudomonadota</taxon>
        <taxon>Gammaproteobacteria</taxon>
        <taxon>Pseudomonadales</taxon>
        <taxon>Marinobacteraceae</taxon>
        <taxon>Marinobacter</taxon>
    </lineage>
</organism>
<keyword evidence="2" id="KW-1185">Reference proteome</keyword>
<evidence type="ECO:0000313" key="1">
    <source>
        <dbReference type="EMBL" id="TKV66994.1"/>
    </source>
</evidence>
<gene>
    <name evidence="1" type="ORF">FDP08_02265</name>
</gene>
<dbReference type="EMBL" id="SZYH01000001">
    <property type="protein sequence ID" value="TKV66994.1"/>
    <property type="molecule type" value="Genomic_DNA"/>
</dbReference>
<accession>A0A4U6R015</accession>
<evidence type="ECO:0000313" key="2">
    <source>
        <dbReference type="Proteomes" id="UP000308488"/>
    </source>
</evidence>
<sequence>MAWDPGPRTEELTIFQYYRLSYYPQQQTVFTLVALAIRRILRWQQEVIGIQHRLTWYDLCSIRPEQVREGASPCILCMAFSFWCRAISLKFINSSLGGGPGDHELCRFAHYSQYPNIPEGVYLEDGQGRRYRPSASFERWLFLRASDYAFMEFVKLASWIHQRAANNNMGYHQTSYPSSETFRPPTLPSELLEVMHQSDQLEAVFWPESPLDYAVLSEPELKKAQRCSAFLQCNCQRVWSVDPDPSCMHRTTIGKLVDETLPQAQLRPYLYPWNDHAHIDLRVIVGR</sequence>
<reference evidence="1 2" key="1">
    <citation type="submission" date="2019-05" db="EMBL/GenBank/DDBJ databases">
        <title>Marinobacter panjinensis sp. nov., a moderately halophilic bacterium isolated from sea tidal flat environment.</title>
        <authorList>
            <person name="Yang W."/>
            <person name="An M."/>
            <person name="He W."/>
            <person name="Luo X."/>
            <person name="Zhu L."/>
            <person name="Chen G."/>
            <person name="Zhang Y."/>
            <person name="Wang Y."/>
        </authorList>
    </citation>
    <scope>NUCLEOTIDE SEQUENCE [LARGE SCALE GENOMIC DNA]</scope>
    <source>
        <strain evidence="1 2">PJ-16</strain>
    </source>
</reference>
<dbReference type="RefSeq" id="WP_137434414.1">
    <property type="nucleotide sequence ID" value="NZ_JANRHC010000005.1"/>
</dbReference>
<dbReference type="OrthoDB" id="9849122at2"/>
<comment type="caution">
    <text evidence="1">The sequence shown here is derived from an EMBL/GenBank/DDBJ whole genome shotgun (WGS) entry which is preliminary data.</text>
</comment>